<keyword evidence="2" id="KW-1185">Reference proteome</keyword>
<evidence type="ECO:0000313" key="1">
    <source>
        <dbReference type="EMBL" id="ASF42590.1"/>
    </source>
</evidence>
<name>A0A1Z4BMX3_9FLAO</name>
<evidence type="ECO:0000313" key="2">
    <source>
        <dbReference type="Proteomes" id="UP000197007"/>
    </source>
</evidence>
<dbReference type="EMBL" id="CP022022">
    <property type="protein sequence ID" value="ASF42590.1"/>
    <property type="molecule type" value="Genomic_DNA"/>
</dbReference>
<accession>A0A1Z4BMX3</accession>
<sequence length="216" mass="25734">MIMRRLFIIIVLNSSWCFLYSQDTINMIDRLHIKGELKELEDRIEYLVRKAKIVNETEELKQFHIFGLYNILFRVPNYKAYKEEYLDGSFVCYLMPNYYNIKPQGLFKKRKSYLYTRTYITDSKGELVATGDVRFISNSRAYKSSLPENELAKFLFDKKFDMLFYMGGVYGYFTAIKKSKLCVISTFGGEIEVYEWEYFVNNCLDKIVPSQFIEEK</sequence>
<protein>
    <submittedName>
        <fullName evidence="1">Uncharacterized protein</fullName>
    </submittedName>
</protein>
<gene>
    <name evidence="1" type="ORF">CBG49_05630</name>
</gene>
<dbReference type="AlphaFoldDB" id="A0A1Z4BMX3"/>
<proteinExistence type="predicted"/>
<dbReference type="KEGG" id="capn:CBG49_05630"/>
<organism evidence="1 2">
    <name type="scientific">Capnocytophaga endodontalis</name>
    <dbReference type="NCBI Taxonomy" id="2708117"/>
    <lineage>
        <taxon>Bacteria</taxon>
        <taxon>Pseudomonadati</taxon>
        <taxon>Bacteroidota</taxon>
        <taxon>Flavobacteriia</taxon>
        <taxon>Flavobacteriales</taxon>
        <taxon>Flavobacteriaceae</taxon>
        <taxon>Capnocytophaga</taxon>
    </lineage>
</organism>
<dbReference type="Proteomes" id="UP000197007">
    <property type="component" value="Chromosome"/>
</dbReference>
<reference evidence="2" key="1">
    <citation type="submission" date="2017-06" db="EMBL/GenBank/DDBJ databases">
        <title>Complete genome sequence of Capnocytophaga sp. KCOM 1579 (=ChDC OS43) isolated from a human refractory periapical abscess lesion.</title>
        <authorList>
            <person name="Kook J.-K."/>
            <person name="Park S.-N."/>
            <person name="Lim Y.K."/>
            <person name="Roh H."/>
        </authorList>
    </citation>
    <scope>NUCLEOTIDE SEQUENCE [LARGE SCALE GENOMIC DNA]</scope>
    <source>
        <strain evidence="2">ChDC OS43</strain>
    </source>
</reference>